<organism evidence="2 3">
    <name type="scientific">Mangrovibacillus cuniculi</name>
    <dbReference type="NCBI Taxonomy" id="2593652"/>
    <lineage>
        <taxon>Bacteria</taxon>
        <taxon>Bacillati</taxon>
        <taxon>Bacillota</taxon>
        <taxon>Bacilli</taxon>
        <taxon>Bacillales</taxon>
        <taxon>Bacillaceae</taxon>
        <taxon>Mangrovibacillus</taxon>
    </lineage>
</organism>
<dbReference type="AlphaFoldDB" id="A0A7S8C8Z9"/>
<dbReference type="EMBL" id="CP049742">
    <property type="protein sequence ID" value="QPC45617.1"/>
    <property type="molecule type" value="Genomic_DNA"/>
</dbReference>
<dbReference type="KEGG" id="mcui:G8O30_00805"/>
<sequence length="48" mass="5303">MKSIILTITGAFVAWLVIGFVTDDFESNTLVVFIIGLLVGYNIRKKGE</sequence>
<gene>
    <name evidence="2" type="ORF">G8O30_00805</name>
</gene>
<keyword evidence="1" id="KW-0812">Transmembrane</keyword>
<keyword evidence="1" id="KW-1133">Transmembrane helix</keyword>
<reference evidence="2 3" key="1">
    <citation type="submission" date="2019-07" db="EMBL/GenBank/DDBJ databases">
        <title>Genome sequence of 2 isolates from Red Sea Mangroves.</title>
        <authorList>
            <person name="Sefrji F."/>
            <person name="Michoud G."/>
            <person name="Merlino G."/>
            <person name="Daffonchio D."/>
        </authorList>
    </citation>
    <scope>NUCLEOTIDE SEQUENCE [LARGE SCALE GENOMIC DNA]</scope>
    <source>
        <strain evidence="2 3">R1DC41</strain>
    </source>
</reference>
<dbReference type="Proteomes" id="UP000593626">
    <property type="component" value="Chromosome"/>
</dbReference>
<proteinExistence type="predicted"/>
<evidence type="ECO:0000313" key="3">
    <source>
        <dbReference type="Proteomes" id="UP000593626"/>
    </source>
</evidence>
<evidence type="ECO:0000256" key="1">
    <source>
        <dbReference type="SAM" id="Phobius"/>
    </source>
</evidence>
<keyword evidence="3" id="KW-1185">Reference proteome</keyword>
<accession>A0A7S8C8Z9</accession>
<evidence type="ECO:0000313" key="2">
    <source>
        <dbReference type="EMBL" id="QPC45617.1"/>
    </source>
</evidence>
<dbReference type="RefSeq" id="WP_239673125.1">
    <property type="nucleotide sequence ID" value="NZ_CP049742.1"/>
</dbReference>
<name>A0A7S8C8Z9_9BACI</name>
<feature type="transmembrane region" description="Helical" evidence="1">
    <location>
        <begin position="29"/>
        <end position="44"/>
    </location>
</feature>
<keyword evidence="1" id="KW-0472">Membrane</keyword>
<protein>
    <submittedName>
        <fullName evidence="2">tRNA U-34 5-methylaminomethyl-2-thiouridine biosynthesis protein</fullName>
    </submittedName>
</protein>